<protein>
    <submittedName>
        <fullName evidence="2">Uncharacterized protein</fullName>
    </submittedName>
</protein>
<dbReference type="RefSeq" id="WP_257920882.1">
    <property type="nucleotide sequence ID" value="NZ_JAMXQV010000007.1"/>
</dbReference>
<proteinExistence type="predicted"/>
<organism evidence="2 3">
    <name type="scientific">Amycolatopsis iheyensis</name>
    <dbReference type="NCBI Taxonomy" id="2945988"/>
    <lineage>
        <taxon>Bacteria</taxon>
        <taxon>Bacillati</taxon>
        <taxon>Actinomycetota</taxon>
        <taxon>Actinomycetes</taxon>
        <taxon>Pseudonocardiales</taxon>
        <taxon>Pseudonocardiaceae</taxon>
        <taxon>Amycolatopsis</taxon>
    </lineage>
</organism>
<evidence type="ECO:0000313" key="3">
    <source>
        <dbReference type="Proteomes" id="UP001144096"/>
    </source>
</evidence>
<dbReference type="AlphaFoldDB" id="A0A9X2N8Z8"/>
<comment type="caution">
    <text evidence="2">The sequence shown here is derived from an EMBL/GenBank/DDBJ whole genome shotgun (WGS) entry which is preliminary data.</text>
</comment>
<name>A0A9X2N8Z8_9PSEU</name>
<feature type="transmembrane region" description="Helical" evidence="1">
    <location>
        <begin position="21"/>
        <end position="43"/>
    </location>
</feature>
<sequence>MTTATKEATVAAPGKPFLMRIGIGLFALGMLAVLTVFIMFAAGLENLPIWLSVGAGVVTPLGLLLGLLALVFEARGKKTS</sequence>
<keyword evidence="3" id="KW-1185">Reference proteome</keyword>
<accession>A0A9X2N8Z8</accession>
<gene>
    <name evidence="2" type="ORF">M8542_15665</name>
</gene>
<keyword evidence="1" id="KW-1133">Transmembrane helix</keyword>
<keyword evidence="1" id="KW-0472">Membrane</keyword>
<dbReference type="Proteomes" id="UP001144096">
    <property type="component" value="Unassembled WGS sequence"/>
</dbReference>
<feature type="transmembrane region" description="Helical" evidence="1">
    <location>
        <begin position="49"/>
        <end position="72"/>
    </location>
</feature>
<evidence type="ECO:0000256" key="1">
    <source>
        <dbReference type="SAM" id="Phobius"/>
    </source>
</evidence>
<evidence type="ECO:0000313" key="2">
    <source>
        <dbReference type="EMBL" id="MCR6484259.1"/>
    </source>
</evidence>
<reference evidence="2" key="1">
    <citation type="submission" date="2022-06" db="EMBL/GenBank/DDBJ databases">
        <title>Amycolatopsis iheyaensis sp. nov., a new species of the genus Amycolatopsis isolated from soil in Iheya island, Japan.</title>
        <authorList>
            <person name="Ngamcharungchit C."/>
            <person name="Kanto H."/>
            <person name="Take A."/>
            <person name="Intra B."/>
            <person name="Matsumoto A."/>
            <person name="Panbangred W."/>
            <person name="Inahashi Y."/>
        </authorList>
    </citation>
    <scope>NUCLEOTIDE SEQUENCE</scope>
    <source>
        <strain evidence="2">OK19-0408</strain>
    </source>
</reference>
<keyword evidence="1" id="KW-0812">Transmembrane</keyword>
<dbReference type="EMBL" id="JAMXQV010000007">
    <property type="protein sequence ID" value="MCR6484259.1"/>
    <property type="molecule type" value="Genomic_DNA"/>
</dbReference>